<dbReference type="EMBL" id="WTVA01000004">
    <property type="protein sequence ID" value="MZR22682.1"/>
    <property type="molecule type" value="Genomic_DNA"/>
</dbReference>
<name>A0A845MGD2_9PROT</name>
<keyword evidence="3" id="KW-1185">Reference proteome</keyword>
<organism evidence="2 3">
    <name type="scientific">Sneathiella chungangensis</name>
    <dbReference type="NCBI Taxonomy" id="1418234"/>
    <lineage>
        <taxon>Bacteria</taxon>
        <taxon>Pseudomonadati</taxon>
        <taxon>Pseudomonadota</taxon>
        <taxon>Alphaproteobacteria</taxon>
        <taxon>Sneathiellales</taxon>
        <taxon>Sneathiellaceae</taxon>
        <taxon>Sneathiella</taxon>
    </lineage>
</organism>
<dbReference type="PROSITE" id="PS50995">
    <property type="entry name" value="HTH_MARR_2"/>
    <property type="match status" value="1"/>
</dbReference>
<dbReference type="OrthoDB" id="9799368at2"/>
<evidence type="ECO:0000313" key="3">
    <source>
        <dbReference type="Proteomes" id="UP000445696"/>
    </source>
</evidence>
<dbReference type="PANTHER" id="PTHR33164">
    <property type="entry name" value="TRANSCRIPTIONAL REGULATOR, MARR FAMILY"/>
    <property type="match status" value="1"/>
</dbReference>
<dbReference type="InterPro" id="IPR036390">
    <property type="entry name" value="WH_DNA-bd_sf"/>
</dbReference>
<sequence>MTQDIDSLCPEEHARWLFAVMFIGYNSILEAGDNYLESIGLRRPHFRVLYVIQRKPGATVKEILTFLDVTQQSFSPTIKTLIADGYITQKENLKDRRSRHLYLTKKGLSAWNGVIECQRAHLKKAYESVGFENANGYARTVYAMINEKGRRQLDVVWKDETYFLEDIVD</sequence>
<dbReference type="InterPro" id="IPR036388">
    <property type="entry name" value="WH-like_DNA-bd_sf"/>
</dbReference>
<proteinExistence type="predicted"/>
<dbReference type="PANTHER" id="PTHR33164:SF44">
    <property type="entry name" value="TRANSCRIPTIONAL REGULATORY PROTEIN"/>
    <property type="match status" value="1"/>
</dbReference>
<evidence type="ECO:0000313" key="2">
    <source>
        <dbReference type="EMBL" id="MZR22682.1"/>
    </source>
</evidence>
<dbReference type="SMART" id="SM00347">
    <property type="entry name" value="HTH_MARR"/>
    <property type="match status" value="1"/>
</dbReference>
<dbReference type="InterPro" id="IPR000835">
    <property type="entry name" value="HTH_MarR-typ"/>
</dbReference>
<dbReference type="Gene3D" id="1.10.10.10">
    <property type="entry name" value="Winged helix-like DNA-binding domain superfamily/Winged helix DNA-binding domain"/>
    <property type="match status" value="1"/>
</dbReference>
<dbReference type="Proteomes" id="UP000445696">
    <property type="component" value="Unassembled WGS sequence"/>
</dbReference>
<dbReference type="SUPFAM" id="SSF46785">
    <property type="entry name" value="Winged helix' DNA-binding domain"/>
    <property type="match status" value="1"/>
</dbReference>
<evidence type="ECO:0000259" key="1">
    <source>
        <dbReference type="PROSITE" id="PS50995"/>
    </source>
</evidence>
<dbReference type="InterPro" id="IPR039422">
    <property type="entry name" value="MarR/SlyA-like"/>
</dbReference>
<dbReference type="Pfam" id="PF12802">
    <property type="entry name" value="MarR_2"/>
    <property type="match status" value="1"/>
</dbReference>
<gene>
    <name evidence="2" type="ORF">GQF03_10085</name>
</gene>
<protein>
    <submittedName>
        <fullName evidence="2">MarR family transcriptional regulator</fullName>
    </submittedName>
</protein>
<feature type="domain" description="HTH marR-type" evidence="1">
    <location>
        <begin position="1"/>
        <end position="146"/>
    </location>
</feature>
<reference evidence="2 3" key="1">
    <citation type="journal article" date="2014" name="Int. J. Syst. Evol. Microbiol.">
        <title>Sneathiella chungangensis sp. nov., isolated from a marine sand, and emended description of the genus Sneathiella.</title>
        <authorList>
            <person name="Siamphan C."/>
            <person name="Kim H."/>
            <person name="Lee J.S."/>
            <person name="Kim W."/>
        </authorList>
    </citation>
    <scope>NUCLEOTIDE SEQUENCE [LARGE SCALE GENOMIC DNA]</scope>
    <source>
        <strain evidence="2 3">KCTC 32476</strain>
    </source>
</reference>
<dbReference type="GO" id="GO:0003700">
    <property type="term" value="F:DNA-binding transcription factor activity"/>
    <property type="evidence" value="ECO:0007669"/>
    <property type="project" value="InterPro"/>
</dbReference>
<dbReference type="GO" id="GO:0006950">
    <property type="term" value="P:response to stress"/>
    <property type="evidence" value="ECO:0007669"/>
    <property type="project" value="TreeGrafter"/>
</dbReference>
<dbReference type="AlphaFoldDB" id="A0A845MGD2"/>
<dbReference type="RefSeq" id="WP_161339152.1">
    <property type="nucleotide sequence ID" value="NZ_JBHSDG010000004.1"/>
</dbReference>
<accession>A0A845MGD2</accession>
<comment type="caution">
    <text evidence="2">The sequence shown here is derived from an EMBL/GenBank/DDBJ whole genome shotgun (WGS) entry which is preliminary data.</text>
</comment>